<dbReference type="AlphaFoldDB" id="A0A1G9H902"/>
<gene>
    <name evidence="3" type="ORF">SAMN05421874_115148</name>
</gene>
<evidence type="ECO:0000313" key="4">
    <source>
        <dbReference type="Proteomes" id="UP000198683"/>
    </source>
</evidence>
<dbReference type="InterPro" id="IPR036513">
    <property type="entry name" value="STAS_dom_sf"/>
</dbReference>
<dbReference type="SUPFAM" id="SSF52091">
    <property type="entry name" value="SpoIIaa-like"/>
    <property type="match status" value="1"/>
</dbReference>
<keyword evidence="1" id="KW-0723">Serine/threonine-protein kinase</keyword>
<protein>
    <submittedName>
        <fullName evidence="3">Anti-sigma regulatory factor (Ser/Thr protein kinase)</fullName>
    </submittedName>
</protein>
<organism evidence="3 4">
    <name type="scientific">Nonomuraea maritima</name>
    <dbReference type="NCBI Taxonomy" id="683260"/>
    <lineage>
        <taxon>Bacteria</taxon>
        <taxon>Bacillati</taxon>
        <taxon>Actinomycetota</taxon>
        <taxon>Actinomycetes</taxon>
        <taxon>Streptosporangiales</taxon>
        <taxon>Streptosporangiaceae</taxon>
        <taxon>Nonomuraea</taxon>
    </lineage>
</organism>
<dbReference type="PANTHER" id="PTHR35526:SF3">
    <property type="entry name" value="ANTI-SIGMA-F FACTOR RSBW"/>
    <property type="match status" value="1"/>
</dbReference>
<sequence>MSDGPRLVDQAFDGGSLQAMRAALEARAVGAGMPEGRTADLVLVVHELATNVILHGSGSGRVIMTADEGMLHVRTADSAAGPPDGAWPVEPGHGLWIARSLSDLYSIVHGPEGTFVTVGFALPLPGPPSSRLTRDDADGSTTLSLTGPLDLAAATDLAAAVRAALTPGHGIVLDLGGVTGWDSSGIAAVVTARLHVGRTPGATIALTGLSEDFRHRLDCLTSAVLHDDDPSR</sequence>
<dbReference type="GO" id="GO:0004674">
    <property type="term" value="F:protein serine/threonine kinase activity"/>
    <property type="evidence" value="ECO:0007669"/>
    <property type="project" value="UniProtKB-KW"/>
</dbReference>
<dbReference type="Pfam" id="PF01740">
    <property type="entry name" value="STAS"/>
    <property type="match status" value="1"/>
</dbReference>
<name>A0A1G9H902_9ACTN</name>
<dbReference type="Gene3D" id="3.30.565.10">
    <property type="entry name" value="Histidine kinase-like ATPase, C-terminal domain"/>
    <property type="match status" value="1"/>
</dbReference>
<dbReference type="InterPro" id="IPR002645">
    <property type="entry name" value="STAS_dom"/>
</dbReference>
<reference evidence="3 4" key="1">
    <citation type="submission" date="2016-10" db="EMBL/GenBank/DDBJ databases">
        <authorList>
            <person name="de Groot N.N."/>
        </authorList>
    </citation>
    <scope>NUCLEOTIDE SEQUENCE [LARGE SCALE GENOMIC DNA]</scope>
    <source>
        <strain evidence="3 4">CGMCC 4.5681</strain>
    </source>
</reference>
<dbReference type="Proteomes" id="UP000198683">
    <property type="component" value="Unassembled WGS sequence"/>
</dbReference>
<keyword evidence="3" id="KW-0418">Kinase</keyword>
<dbReference type="STRING" id="683260.SAMN05421874_115148"/>
<accession>A0A1G9H902</accession>
<evidence type="ECO:0000313" key="3">
    <source>
        <dbReference type="EMBL" id="SDL09488.1"/>
    </source>
</evidence>
<dbReference type="OrthoDB" id="4350801at2"/>
<keyword evidence="3" id="KW-0808">Transferase</keyword>
<dbReference type="InterPro" id="IPR003594">
    <property type="entry name" value="HATPase_dom"/>
</dbReference>
<keyword evidence="4" id="KW-1185">Reference proteome</keyword>
<dbReference type="RefSeq" id="WP_090769081.1">
    <property type="nucleotide sequence ID" value="NZ_FNFB01000015.1"/>
</dbReference>
<dbReference type="PROSITE" id="PS50801">
    <property type="entry name" value="STAS"/>
    <property type="match status" value="1"/>
</dbReference>
<dbReference type="CDD" id="cd16936">
    <property type="entry name" value="HATPase_RsbW-like"/>
    <property type="match status" value="1"/>
</dbReference>
<dbReference type="PANTHER" id="PTHR35526">
    <property type="entry name" value="ANTI-SIGMA-F FACTOR RSBW-RELATED"/>
    <property type="match status" value="1"/>
</dbReference>
<dbReference type="InterPro" id="IPR036890">
    <property type="entry name" value="HATPase_C_sf"/>
</dbReference>
<dbReference type="SUPFAM" id="SSF55874">
    <property type="entry name" value="ATPase domain of HSP90 chaperone/DNA topoisomerase II/histidine kinase"/>
    <property type="match status" value="1"/>
</dbReference>
<dbReference type="EMBL" id="FNFB01000015">
    <property type="protein sequence ID" value="SDL09488.1"/>
    <property type="molecule type" value="Genomic_DNA"/>
</dbReference>
<evidence type="ECO:0000256" key="1">
    <source>
        <dbReference type="ARBA" id="ARBA00022527"/>
    </source>
</evidence>
<dbReference type="Pfam" id="PF13581">
    <property type="entry name" value="HATPase_c_2"/>
    <property type="match status" value="1"/>
</dbReference>
<dbReference type="InterPro" id="IPR050267">
    <property type="entry name" value="Anti-sigma-factor_SerPK"/>
</dbReference>
<feature type="domain" description="STAS" evidence="2">
    <location>
        <begin position="130"/>
        <end position="218"/>
    </location>
</feature>
<dbReference type="Gene3D" id="3.30.750.24">
    <property type="entry name" value="STAS domain"/>
    <property type="match status" value="1"/>
</dbReference>
<proteinExistence type="predicted"/>
<evidence type="ECO:0000259" key="2">
    <source>
        <dbReference type="PROSITE" id="PS50801"/>
    </source>
</evidence>